<evidence type="ECO:0000259" key="1">
    <source>
        <dbReference type="Pfam" id="PF01789"/>
    </source>
</evidence>
<organism evidence="2 3">
    <name type="scientific">Chlamydomonas incerta</name>
    <dbReference type="NCBI Taxonomy" id="51695"/>
    <lineage>
        <taxon>Eukaryota</taxon>
        <taxon>Viridiplantae</taxon>
        <taxon>Chlorophyta</taxon>
        <taxon>core chlorophytes</taxon>
        <taxon>Chlorophyceae</taxon>
        <taxon>CS clade</taxon>
        <taxon>Chlamydomonadales</taxon>
        <taxon>Chlamydomonadaceae</taxon>
        <taxon>Chlamydomonas</taxon>
    </lineage>
</organism>
<dbReference type="AlphaFoldDB" id="A0A835SYX8"/>
<dbReference type="PANTHER" id="PTHR31407:SF3">
    <property type="entry name" value="PSBP DOMAIN-CONTAINING PROTEIN 2, CHLOROPLASTIC"/>
    <property type="match status" value="1"/>
</dbReference>
<name>A0A835SYX8_CHLIN</name>
<dbReference type="EMBL" id="JAEHOC010000017">
    <property type="protein sequence ID" value="KAG2434027.1"/>
    <property type="molecule type" value="Genomic_DNA"/>
</dbReference>
<dbReference type="Proteomes" id="UP000650467">
    <property type="component" value="Unassembled WGS sequence"/>
</dbReference>
<keyword evidence="3" id="KW-1185">Reference proteome</keyword>
<dbReference type="InterPro" id="IPR016123">
    <property type="entry name" value="Mog1/PsbP_a/b/a-sand"/>
</dbReference>
<dbReference type="SUPFAM" id="SSF55724">
    <property type="entry name" value="Mog1p/PsbP-like"/>
    <property type="match status" value="1"/>
</dbReference>
<accession>A0A835SYX8</accession>
<dbReference type="GO" id="GO:0009654">
    <property type="term" value="C:photosystem II oxygen evolving complex"/>
    <property type="evidence" value="ECO:0007669"/>
    <property type="project" value="InterPro"/>
</dbReference>
<evidence type="ECO:0000313" key="2">
    <source>
        <dbReference type="EMBL" id="KAG2434027.1"/>
    </source>
</evidence>
<sequence>MQFKLACTGRHALRLRSAQASAVPPRQCAEQQHRRINVLQCLSASTDPSSLEQLAARPGSHDDSLERVAAAVPLSRRTLLVLASVAVAAAAQQGGPASTARAEDAAAAVAANSGSSSSAAAAAAAEGAGSLTPYINAAQKYQLQVPASWESKGKAGADALFEDPARRSTAVGVTVNPVKVASIDQFGSLAEVGDKLLEAERKKESTLAVSLVSSSVRQGGAGAKLYEYEYELDSTRGRKRILNTVTIFNSRLYILNAAYKCEKEACGEESLAGVQQLRRVAATFDVQP</sequence>
<dbReference type="GO" id="GO:0015979">
    <property type="term" value="P:photosynthesis"/>
    <property type="evidence" value="ECO:0007669"/>
    <property type="project" value="InterPro"/>
</dbReference>
<dbReference type="GO" id="GO:0005509">
    <property type="term" value="F:calcium ion binding"/>
    <property type="evidence" value="ECO:0007669"/>
    <property type="project" value="InterPro"/>
</dbReference>
<dbReference type="Pfam" id="PF01789">
    <property type="entry name" value="PsbP"/>
    <property type="match status" value="1"/>
</dbReference>
<gene>
    <name evidence="2" type="ORF">HXX76_007756</name>
</gene>
<dbReference type="Gene3D" id="3.40.1000.10">
    <property type="entry name" value="Mog1/PsbP, alpha/beta/alpha sandwich"/>
    <property type="match status" value="1"/>
</dbReference>
<comment type="caution">
    <text evidence="2">The sequence shown here is derived from an EMBL/GenBank/DDBJ whole genome shotgun (WGS) entry which is preliminary data.</text>
</comment>
<feature type="domain" description="PsbP C-terminal" evidence="1">
    <location>
        <begin position="131"/>
        <end position="262"/>
    </location>
</feature>
<dbReference type="OrthoDB" id="2020701at2759"/>
<dbReference type="PANTHER" id="PTHR31407">
    <property type="match status" value="1"/>
</dbReference>
<reference evidence="2" key="1">
    <citation type="journal article" date="2020" name="bioRxiv">
        <title>Comparative genomics of Chlamydomonas.</title>
        <authorList>
            <person name="Craig R.J."/>
            <person name="Hasan A.R."/>
            <person name="Ness R.W."/>
            <person name="Keightley P.D."/>
        </authorList>
    </citation>
    <scope>NUCLEOTIDE SEQUENCE</scope>
    <source>
        <strain evidence="2">SAG 7.73</strain>
    </source>
</reference>
<protein>
    <recommendedName>
        <fullName evidence="1">PsbP C-terminal domain-containing protein</fullName>
    </recommendedName>
</protein>
<dbReference type="InterPro" id="IPR002683">
    <property type="entry name" value="PsbP_C"/>
</dbReference>
<dbReference type="GO" id="GO:0019898">
    <property type="term" value="C:extrinsic component of membrane"/>
    <property type="evidence" value="ECO:0007669"/>
    <property type="project" value="InterPro"/>
</dbReference>
<proteinExistence type="predicted"/>
<evidence type="ECO:0000313" key="3">
    <source>
        <dbReference type="Proteomes" id="UP000650467"/>
    </source>
</evidence>